<keyword evidence="2" id="KW-0472">Membrane</keyword>
<evidence type="ECO:0000313" key="7">
    <source>
        <dbReference type="EMBL" id="KAK3285582.1"/>
    </source>
</evidence>
<reference evidence="5 8" key="1">
    <citation type="journal article" date="2015" name="Genome Biol. Evol.">
        <title>Comparative Genomics of a Bacterivorous Green Alga Reveals Evolutionary Causalities and Consequences of Phago-Mixotrophic Mode of Nutrition.</title>
        <authorList>
            <person name="Burns J.A."/>
            <person name="Paasch A."/>
            <person name="Narechania A."/>
            <person name="Kim E."/>
        </authorList>
    </citation>
    <scope>NUCLEOTIDE SEQUENCE [LARGE SCALE GENOMIC DNA]</scope>
    <source>
        <strain evidence="5">PLY_AMNH</strain>
    </source>
</reference>
<keyword evidence="2" id="KW-0812">Transmembrane</keyword>
<dbReference type="Proteomes" id="UP001190700">
    <property type="component" value="Unassembled WGS sequence"/>
</dbReference>
<evidence type="ECO:0000313" key="4">
    <source>
        <dbReference type="EMBL" id="KAK3266614.1"/>
    </source>
</evidence>
<dbReference type="SUPFAM" id="SSF53098">
    <property type="entry name" value="Ribonuclease H-like"/>
    <property type="match status" value="1"/>
</dbReference>
<reference evidence="5" key="2">
    <citation type="submission" date="2023-06" db="EMBL/GenBank/DDBJ databases">
        <title>Long-read-based genome assembly of the green algal bacterivore Cymbomonas tetramitiformis.</title>
        <authorList>
            <person name="Gyaltshen Y."/>
            <person name="Rozenberg A."/>
            <person name="Paasch A."/>
            <person name="Burns J.A."/>
            <person name="Warring S."/>
            <person name="Larson R."/>
            <person name="Maurer-Alcala X."/>
            <person name="Dacks J."/>
            <person name="Kim E."/>
        </authorList>
    </citation>
    <scope>NUCLEOTIDE SEQUENCE</scope>
    <source>
        <strain evidence="5">PLY_AMNH</strain>
    </source>
</reference>
<dbReference type="EMBL" id="LGRX02001764">
    <property type="protein sequence ID" value="KAK3285582.1"/>
    <property type="molecule type" value="Genomic_DNA"/>
</dbReference>
<evidence type="ECO:0000256" key="2">
    <source>
        <dbReference type="SAM" id="Phobius"/>
    </source>
</evidence>
<evidence type="ECO:0000313" key="3">
    <source>
        <dbReference type="EMBL" id="KAK3244258.1"/>
    </source>
</evidence>
<evidence type="ECO:0000313" key="8">
    <source>
        <dbReference type="Proteomes" id="UP001190700"/>
    </source>
</evidence>
<evidence type="ECO:0000313" key="6">
    <source>
        <dbReference type="EMBL" id="KAK3279705.1"/>
    </source>
</evidence>
<feature type="transmembrane region" description="Helical" evidence="2">
    <location>
        <begin position="200"/>
        <end position="219"/>
    </location>
</feature>
<dbReference type="EMBL" id="LGRX02032036">
    <property type="protein sequence ID" value="KAK3244258.1"/>
    <property type="molecule type" value="Genomic_DNA"/>
</dbReference>
<feature type="transmembrane region" description="Helical" evidence="2">
    <location>
        <begin position="63"/>
        <end position="85"/>
    </location>
</feature>
<organism evidence="5 8">
    <name type="scientific">Cymbomonas tetramitiformis</name>
    <dbReference type="NCBI Taxonomy" id="36881"/>
    <lineage>
        <taxon>Eukaryota</taxon>
        <taxon>Viridiplantae</taxon>
        <taxon>Chlorophyta</taxon>
        <taxon>Pyramimonadophyceae</taxon>
        <taxon>Pyramimonadales</taxon>
        <taxon>Pyramimonadaceae</taxon>
        <taxon>Cymbomonas</taxon>
    </lineage>
</organism>
<dbReference type="EMBL" id="LGRX02012936">
    <property type="protein sequence ID" value="KAK3266614.1"/>
    <property type="molecule type" value="Genomic_DNA"/>
</dbReference>
<dbReference type="EMBL" id="LGRX02004711">
    <property type="protein sequence ID" value="KAK3279705.1"/>
    <property type="molecule type" value="Genomic_DNA"/>
</dbReference>
<dbReference type="InterPro" id="IPR012337">
    <property type="entry name" value="RNaseH-like_sf"/>
</dbReference>
<dbReference type="EMBL" id="LGRX02007939">
    <property type="protein sequence ID" value="KAK3274106.1"/>
    <property type="molecule type" value="Genomic_DNA"/>
</dbReference>
<protein>
    <recommendedName>
        <fullName evidence="9">DUF659 domain-containing protein</fullName>
    </recommendedName>
</protein>
<gene>
    <name evidence="6" type="ORF">CYMTET_12425</name>
    <name evidence="5" type="ORF">CYMTET_17695</name>
    <name evidence="4" type="ORF">CYMTET_24772</name>
    <name evidence="3" type="ORF">CYMTET_46123</name>
    <name evidence="7" type="ORF">CYMTET_6821</name>
</gene>
<name>A0AAE0G9L2_9CHLO</name>
<comment type="caution">
    <text evidence="5">The sequence shown here is derived from an EMBL/GenBank/DDBJ whole genome shotgun (WGS) entry which is preliminary data.</text>
</comment>
<keyword evidence="8" id="KW-1185">Reference proteome</keyword>
<feature type="region of interest" description="Disordered" evidence="1">
    <location>
        <begin position="631"/>
        <end position="654"/>
    </location>
</feature>
<accession>A0AAE0G9L2</accession>
<evidence type="ECO:0000256" key="1">
    <source>
        <dbReference type="SAM" id="MobiDB-lite"/>
    </source>
</evidence>
<keyword evidence="2" id="KW-1133">Transmembrane helix</keyword>
<sequence length="720" mass="81541">MESSDECALAYAEQEVLEEMDPSASTRRERQTALKEFGIQICTEVQARALNFLLGCFFFACKIPFSVVGNVFFVAFISALSPGYAKWLPGRTQLRTSILDEVYEETIVSTEAALDHAPGKRTLGIDGKTNTVGRATCNIGEAKLGISAYVTTKYFGKREHSGRVQANYVYEEIHDRVDKFQAIVADNTGNMQVMFRLLRAWFQALFIFGCCIHVLDLLVEDMVKLESLSLVVADFHFVTVFLKRFSMLWETLLSAQEEKFGIHARKLKVFPLTRFAYAYLMIETTVYNWSILRDIPEWPEYSIVKKKAIQRVPNSEADFERFETLVGDSSMKKKGDAVNRVLQPLSTMLHYLEGDSVPPSHLLPLYCIYFQTLNNLPLSVTMLLDADDIRSIKELAKERWLGAARKVGLRHDVHCLAFCLDVYVQALVVLIFGESELLRIQRTFTDKALLDAIKNYCGGNTGPKYQRLVQEFDVFRSQGDPYTMKLRAVTNLVRSQVPEKIHPLLTDAEKSDKFTYFLCCLKHFHLISSVLVFWNSLYVVSAECAALVQMAIHVLQILLHACNIERINKDADAVHSKARPRFGETNSKKAIYCYTNLVLQFKVKMSYLEYLSTVLSPEDQEDVLRTFDTVEDSSDEELPAGDDVGEGDSDDDGELDLAEPEIADSRLAFECPTGFSVIEKPAALISSVQGLKDLFIAMLWKEEGWELGKKVGSWAYLRKS</sequence>
<evidence type="ECO:0000313" key="5">
    <source>
        <dbReference type="EMBL" id="KAK3274106.1"/>
    </source>
</evidence>
<evidence type="ECO:0008006" key="9">
    <source>
        <dbReference type="Google" id="ProtNLM"/>
    </source>
</evidence>
<dbReference type="AlphaFoldDB" id="A0AAE0G9L2"/>
<proteinExistence type="predicted"/>